<name>A0A125W8R0_ENTFL</name>
<dbReference type="PANTHER" id="PTHR30614:SF20">
    <property type="entry name" value="GLUTAMINE TRANSPORT SYSTEM PERMEASE PROTEIN GLNP"/>
    <property type="match status" value="1"/>
</dbReference>
<protein>
    <submittedName>
        <fullName evidence="12">ABC transporter, permease protein</fullName>
    </submittedName>
</protein>
<keyword evidence="7 9" id="KW-1133">Transmembrane helix</keyword>
<evidence type="ECO:0000256" key="3">
    <source>
        <dbReference type="ARBA" id="ARBA00022448"/>
    </source>
</evidence>
<evidence type="ECO:0000256" key="9">
    <source>
        <dbReference type="RuleBase" id="RU363032"/>
    </source>
</evidence>
<dbReference type="NCBIfam" id="TIGR01726">
    <property type="entry name" value="HEQRo_perm_3TM"/>
    <property type="match status" value="1"/>
</dbReference>
<dbReference type="InterPro" id="IPR035906">
    <property type="entry name" value="MetI-like_sf"/>
</dbReference>
<evidence type="ECO:0000256" key="10">
    <source>
        <dbReference type="SAM" id="SignalP"/>
    </source>
</evidence>
<keyword evidence="10" id="KW-0732">Signal</keyword>
<dbReference type="Gene3D" id="1.10.3720.10">
    <property type="entry name" value="MetI-like"/>
    <property type="match status" value="1"/>
</dbReference>
<feature type="chain" id="PRO_5007181607" evidence="10">
    <location>
        <begin position="47"/>
        <end position="546"/>
    </location>
</feature>
<dbReference type="Pfam" id="PF00528">
    <property type="entry name" value="BPD_transp_1"/>
    <property type="match status" value="1"/>
</dbReference>
<sequence length="546" mass="59815">MIEKRQNDQSDKKFKGEKKMNKKVFSFSLLLVTLFSLLGMTTNASAEENGEFRVGMEAGYAPFNWSQKNDAHGAVPIQGNSYAGGYDVQISKKIADGLGRKLVIVQTKWDGLAPALQSGKIDAIIAGMSPTAERKKEIAFTNPYYESQFVVIVKKDGKYANAKSLKDLADAKITAQLNTFHYGLIDQIPNVNKQQAMDNFSAMRTALASGMIDGYVSERPEGITATSVNKELKMLEFPKENGFDASAEDSQVAVGMRKGDPDIEKVNKILAGISQDERTKIMDQAIKDQPAATDSDEQKTGLINDFKNIWNQYGDMFLRGAGLTLFIALIGTVVGTTLGLLIGVFRTIPDSENPVARFFQKLGNLILSIYIEVFRGTPMMVQAMVIFYGLALAFGISLDRTVAALFIVSVNTGAYMSEIVRGGIFAVDKGQFEAAQAIGMTHGQTMRKVVIPQVLRNILPATGNEFVINIKDTAVLSVIGVADLFFQGNAASGANFQFFQTFTIVGIMYLVMTFVITRILRVVERKMDGPSAYVKVEELTEEGKES</sequence>
<dbReference type="Proteomes" id="UP000004846">
    <property type="component" value="Unassembled WGS sequence"/>
</dbReference>
<evidence type="ECO:0000256" key="2">
    <source>
        <dbReference type="ARBA" id="ARBA00010072"/>
    </source>
</evidence>
<accession>A0A125W8R0</accession>
<dbReference type="InterPro" id="IPR010065">
    <property type="entry name" value="AA_ABC_transptr_permease_3TM"/>
</dbReference>
<keyword evidence="8 9" id="KW-0472">Membrane</keyword>
<dbReference type="InterPro" id="IPR000515">
    <property type="entry name" value="MetI-like"/>
</dbReference>
<dbReference type="Gene3D" id="3.40.190.10">
    <property type="entry name" value="Periplasmic binding protein-like II"/>
    <property type="match status" value="2"/>
</dbReference>
<dbReference type="Pfam" id="PF00497">
    <property type="entry name" value="SBP_bac_3"/>
    <property type="match status" value="1"/>
</dbReference>
<dbReference type="AlphaFoldDB" id="A0A125W8R0"/>
<dbReference type="InterPro" id="IPR043429">
    <property type="entry name" value="ArtM/GltK/GlnP/TcyL/YhdX-like"/>
</dbReference>
<feature type="transmembrane region" description="Helical" evidence="9">
    <location>
        <begin position="321"/>
        <end position="345"/>
    </location>
</feature>
<evidence type="ECO:0000313" key="13">
    <source>
        <dbReference type="Proteomes" id="UP000004846"/>
    </source>
</evidence>
<proteinExistence type="inferred from homology"/>
<dbReference type="PANTHER" id="PTHR30614">
    <property type="entry name" value="MEMBRANE COMPONENT OF AMINO ACID ABC TRANSPORTER"/>
    <property type="match status" value="1"/>
</dbReference>
<evidence type="ECO:0000256" key="8">
    <source>
        <dbReference type="ARBA" id="ARBA00023136"/>
    </source>
</evidence>
<comment type="subcellular location">
    <subcellularLocation>
        <location evidence="1 9">Cell membrane</location>
        <topology evidence="1 9">Multi-pass membrane protein</topology>
    </subcellularLocation>
</comment>
<gene>
    <name evidence="12" type="ORF">HMPREF9498_00636</name>
</gene>
<dbReference type="GO" id="GO:0022857">
    <property type="term" value="F:transmembrane transporter activity"/>
    <property type="evidence" value="ECO:0007669"/>
    <property type="project" value="InterPro"/>
</dbReference>
<evidence type="ECO:0000259" key="11">
    <source>
        <dbReference type="PROSITE" id="PS50928"/>
    </source>
</evidence>
<dbReference type="HOGENOM" id="CLU_019602_20_4_9"/>
<dbReference type="SMART" id="SM00062">
    <property type="entry name" value="PBPb"/>
    <property type="match status" value="1"/>
</dbReference>
<evidence type="ECO:0000256" key="6">
    <source>
        <dbReference type="ARBA" id="ARBA00022970"/>
    </source>
</evidence>
<comment type="similarity">
    <text evidence="2">Belongs to the binding-protein-dependent transport system permease family. HisMQ subfamily.</text>
</comment>
<dbReference type="PROSITE" id="PS50928">
    <property type="entry name" value="ABC_TM1"/>
    <property type="match status" value="1"/>
</dbReference>
<feature type="transmembrane region" description="Helical" evidence="9">
    <location>
        <begin position="498"/>
        <end position="520"/>
    </location>
</feature>
<keyword evidence="5 9" id="KW-0812">Transmembrane</keyword>
<organism evidence="12 13">
    <name type="scientific">Enterococcus faecalis TX4248</name>
    <dbReference type="NCBI Taxonomy" id="749495"/>
    <lineage>
        <taxon>Bacteria</taxon>
        <taxon>Bacillati</taxon>
        <taxon>Bacillota</taxon>
        <taxon>Bacilli</taxon>
        <taxon>Lactobacillales</taxon>
        <taxon>Enterococcaceae</taxon>
        <taxon>Enterococcus</taxon>
    </lineage>
</organism>
<dbReference type="GO" id="GO:0043190">
    <property type="term" value="C:ATP-binding cassette (ABC) transporter complex"/>
    <property type="evidence" value="ECO:0007669"/>
    <property type="project" value="InterPro"/>
</dbReference>
<comment type="caution">
    <text evidence="12">The sequence shown here is derived from an EMBL/GenBank/DDBJ whole genome shotgun (WGS) entry which is preliminary data.</text>
</comment>
<dbReference type="EMBL" id="AEBR01000018">
    <property type="protein sequence ID" value="EFM83701.1"/>
    <property type="molecule type" value="Genomic_DNA"/>
</dbReference>
<keyword evidence="4" id="KW-1003">Cell membrane</keyword>
<reference evidence="12 13" key="1">
    <citation type="submission" date="2010-07" db="EMBL/GenBank/DDBJ databases">
        <authorList>
            <person name="Sid Ahmed O."/>
        </authorList>
    </citation>
    <scope>NUCLEOTIDE SEQUENCE [LARGE SCALE GENOMIC DNA]</scope>
    <source>
        <strain evidence="12 13">TX4248</strain>
    </source>
</reference>
<feature type="signal peptide" evidence="10">
    <location>
        <begin position="1"/>
        <end position="46"/>
    </location>
</feature>
<feature type="transmembrane region" description="Helical" evidence="9">
    <location>
        <begin position="385"/>
        <end position="408"/>
    </location>
</feature>
<dbReference type="SMR" id="A0A125W8R0"/>
<dbReference type="SUPFAM" id="SSF161098">
    <property type="entry name" value="MetI-like"/>
    <property type="match status" value="1"/>
</dbReference>
<keyword evidence="6" id="KW-0029">Amino-acid transport</keyword>
<evidence type="ECO:0000256" key="1">
    <source>
        <dbReference type="ARBA" id="ARBA00004651"/>
    </source>
</evidence>
<evidence type="ECO:0000256" key="5">
    <source>
        <dbReference type="ARBA" id="ARBA00022692"/>
    </source>
</evidence>
<dbReference type="CDD" id="cd06261">
    <property type="entry name" value="TM_PBP2"/>
    <property type="match status" value="1"/>
</dbReference>
<dbReference type="InterPro" id="IPR001638">
    <property type="entry name" value="Solute-binding_3/MltF_N"/>
</dbReference>
<dbReference type="SUPFAM" id="SSF53850">
    <property type="entry name" value="Periplasmic binding protein-like II"/>
    <property type="match status" value="1"/>
</dbReference>
<evidence type="ECO:0000313" key="12">
    <source>
        <dbReference type="EMBL" id="EFM83701.1"/>
    </source>
</evidence>
<evidence type="ECO:0000256" key="7">
    <source>
        <dbReference type="ARBA" id="ARBA00022989"/>
    </source>
</evidence>
<evidence type="ECO:0000256" key="4">
    <source>
        <dbReference type="ARBA" id="ARBA00022475"/>
    </source>
</evidence>
<feature type="domain" description="ABC transmembrane type-1" evidence="11">
    <location>
        <begin position="321"/>
        <end position="520"/>
    </location>
</feature>
<dbReference type="GO" id="GO:0006865">
    <property type="term" value="P:amino acid transport"/>
    <property type="evidence" value="ECO:0007669"/>
    <property type="project" value="UniProtKB-KW"/>
</dbReference>
<keyword evidence="3 9" id="KW-0813">Transport</keyword>